<evidence type="ECO:0000313" key="9">
    <source>
        <dbReference type="Proteomes" id="UP001249851"/>
    </source>
</evidence>
<accession>A0AAD9Q564</accession>
<feature type="compositionally biased region" description="Basic and acidic residues" evidence="6">
    <location>
        <begin position="615"/>
        <end position="627"/>
    </location>
</feature>
<keyword evidence="5" id="KW-0804">Transcription</keyword>
<dbReference type="EMBL" id="JARQWQ010000065">
    <property type="protein sequence ID" value="KAK2554948.1"/>
    <property type="molecule type" value="Genomic_DNA"/>
</dbReference>
<sequence length="785" mass="89957">MENQGRHSPESNETDTSAADQSSRNPYQERNDCGNYTTRPNDTIATQSSSLSSCSNIVEITSDDEEQIVEIEGTPPKQENERPQSSSQMSLRRKSPQLDVSCPIVRTCPLCKSSFTAIIHSVKSMTDYQQHYLTATCMAPTLSQSQNDGRRFRFRPTQTNVRRQQQETRRQWGVSDSLARSQQAHHSQARFFAQRNRGVANRERRRAIYSSNMWVQRVDQDGRRRQRDISPEFFRMNPACTHRLIPWITRDLSVLLSDEESHVGFVLQIILSLITKVELSSEEFYHQLRPFLFEKTEHFIHEFISFARSPFDLNTYDQHAQYSWYHESQTDPVRDTPTVFHSSTTGWQSPLPGPSEVSHLELSQVEWNADSPLRTNDTSWSATSSPGTTPLNAPTVTISSSSSHSISTAHIRTEVNVNNASVSTATAYTRSSPSKLGTRNVDDVRKSRRTRSHRHHKHSHNYRRKQKKRVESEHRSKIHAHSSDRDLNIPGPSNPVSVDSSVSSKSIEIIWLSDSSISRNSYDTFSGRSASTDKRLRIRSRSRSKNRDSRKSRPRSLSSSSGNWNINQQSRSISGYLKSNSRKHYPSDSEKSRGRQSRYRSKSKREKSSSHSKPCYKDLKRKEESRVNRSRSRSSSRSHSRSKRKLHSRNSSKYFRSERHRTRSRERNPSSSSRVSESRLSESRHRVHTVDNFTGSGSSTSSLPKQAARSPNSRHKLCCRSSSRDKESELKGEIPCGTEDIKREIEDLEHRIAVDKKRLLQLLIKQEKRKGGESTEDGCGEQDDC</sequence>
<dbReference type="Proteomes" id="UP001249851">
    <property type="component" value="Unassembled WGS sequence"/>
</dbReference>
<feature type="region of interest" description="Disordered" evidence="6">
    <location>
        <begin position="373"/>
        <end position="400"/>
    </location>
</feature>
<feature type="compositionally biased region" description="Basic and acidic residues" evidence="6">
    <location>
        <begin position="1"/>
        <end position="10"/>
    </location>
</feature>
<feature type="compositionally biased region" description="Polar residues" evidence="6">
    <location>
        <begin position="14"/>
        <end position="26"/>
    </location>
</feature>
<feature type="compositionally biased region" description="Polar residues" evidence="6">
    <location>
        <begin position="33"/>
        <end position="52"/>
    </location>
</feature>
<feature type="compositionally biased region" description="Polar residues" evidence="6">
    <location>
        <begin position="373"/>
        <end position="397"/>
    </location>
</feature>
<evidence type="ECO:0000256" key="4">
    <source>
        <dbReference type="ARBA" id="ARBA00023015"/>
    </source>
</evidence>
<feature type="region of interest" description="Disordered" evidence="6">
    <location>
        <begin position="72"/>
        <end position="96"/>
    </location>
</feature>
<feature type="compositionally biased region" description="Basic residues" evidence="6">
    <location>
        <begin position="628"/>
        <end position="650"/>
    </location>
</feature>
<feature type="compositionally biased region" description="Basic and acidic residues" evidence="6">
    <location>
        <begin position="469"/>
        <end position="487"/>
    </location>
</feature>
<dbReference type="GO" id="GO:0000209">
    <property type="term" value="P:protein polyubiquitination"/>
    <property type="evidence" value="ECO:0007669"/>
    <property type="project" value="TreeGrafter"/>
</dbReference>
<comment type="caution">
    <text evidence="8">The sequence shown here is derived from an EMBL/GenBank/DDBJ whole genome shotgun (WGS) entry which is preliminary data.</text>
</comment>
<reference evidence="8" key="2">
    <citation type="journal article" date="2023" name="Science">
        <title>Genomic signatures of disease resistance in endangered staghorn corals.</title>
        <authorList>
            <person name="Vollmer S.V."/>
            <person name="Selwyn J.D."/>
            <person name="Despard B.A."/>
            <person name="Roesel C.L."/>
        </authorList>
    </citation>
    <scope>NUCLEOTIDE SEQUENCE</scope>
    <source>
        <strain evidence="8">K2</strain>
    </source>
</reference>
<feature type="compositionally biased region" description="Basic residues" evidence="6">
    <location>
        <begin position="594"/>
        <end position="605"/>
    </location>
</feature>
<feature type="compositionally biased region" description="Polar residues" evidence="6">
    <location>
        <begin position="691"/>
        <end position="704"/>
    </location>
</feature>
<feature type="region of interest" description="Disordered" evidence="6">
    <location>
        <begin position="424"/>
        <end position="500"/>
    </location>
</feature>
<gene>
    <name evidence="8" type="ORF">P5673_023283</name>
</gene>
<protein>
    <recommendedName>
        <fullName evidence="2">RING-type E3 ubiquitin transferase</fullName>
        <ecNumber evidence="2">2.3.2.27</ecNumber>
    </recommendedName>
</protein>
<feature type="region of interest" description="Disordered" evidence="6">
    <location>
        <begin position="766"/>
        <end position="785"/>
    </location>
</feature>
<reference evidence="8" key="1">
    <citation type="journal article" date="2023" name="G3 (Bethesda)">
        <title>Whole genome assembly and annotation of the endangered Caribbean coral Acropora cervicornis.</title>
        <authorList>
            <person name="Selwyn J.D."/>
            <person name="Vollmer S.V."/>
        </authorList>
    </citation>
    <scope>NUCLEOTIDE SEQUENCE</scope>
    <source>
        <strain evidence="8">K2</strain>
    </source>
</reference>
<feature type="region of interest" description="Disordered" evidence="6">
    <location>
        <begin position="522"/>
        <end position="724"/>
    </location>
</feature>
<feature type="compositionally biased region" description="Polar residues" evidence="6">
    <location>
        <begin position="424"/>
        <end position="437"/>
    </location>
</feature>
<comment type="catalytic activity">
    <reaction evidence="1">
        <text>S-ubiquitinyl-[E2 ubiquitin-conjugating enzyme]-L-cysteine + [acceptor protein]-L-lysine = [E2 ubiquitin-conjugating enzyme]-L-cysteine + N(6)-ubiquitinyl-[acceptor protein]-L-lysine.</text>
        <dbReference type="EC" id="2.3.2.27"/>
    </reaction>
</comment>
<evidence type="ECO:0000256" key="6">
    <source>
        <dbReference type="SAM" id="MobiDB-lite"/>
    </source>
</evidence>
<dbReference type="AlphaFoldDB" id="A0AAD9Q564"/>
<feature type="compositionally biased region" description="Basic residues" evidence="6">
    <location>
        <begin position="446"/>
        <end position="468"/>
    </location>
</feature>
<feature type="compositionally biased region" description="Acidic residues" evidence="6">
    <location>
        <begin position="774"/>
        <end position="785"/>
    </location>
</feature>
<evidence type="ECO:0000256" key="3">
    <source>
        <dbReference type="ARBA" id="ARBA00022679"/>
    </source>
</evidence>
<dbReference type="Pfam" id="PF26084">
    <property type="entry name" value="PWI_Topors"/>
    <property type="match status" value="1"/>
</dbReference>
<dbReference type="InterPro" id="IPR058745">
    <property type="entry name" value="PWI_Topors"/>
</dbReference>
<dbReference type="PANTHER" id="PTHR46077">
    <property type="entry name" value="E3 UBIQUITIN-PROTEIN LIGASE TOPORS"/>
    <property type="match status" value="1"/>
</dbReference>
<organism evidence="8 9">
    <name type="scientific">Acropora cervicornis</name>
    <name type="common">Staghorn coral</name>
    <dbReference type="NCBI Taxonomy" id="6130"/>
    <lineage>
        <taxon>Eukaryota</taxon>
        <taxon>Metazoa</taxon>
        <taxon>Cnidaria</taxon>
        <taxon>Anthozoa</taxon>
        <taxon>Hexacorallia</taxon>
        <taxon>Scleractinia</taxon>
        <taxon>Astrocoeniina</taxon>
        <taxon>Acroporidae</taxon>
        <taxon>Acropora</taxon>
    </lineage>
</organism>
<evidence type="ECO:0000313" key="8">
    <source>
        <dbReference type="EMBL" id="KAK2554948.1"/>
    </source>
</evidence>
<keyword evidence="9" id="KW-1185">Reference proteome</keyword>
<proteinExistence type="predicted"/>
<name>A0AAD9Q564_ACRCE</name>
<dbReference type="GO" id="GO:0061630">
    <property type="term" value="F:ubiquitin protein ligase activity"/>
    <property type="evidence" value="ECO:0007669"/>
    <property type="project" value="UniProtKB-EC"/>
</dbReference>
<evidence type="ECO:0000259" key="7">
    <source>
        <dbReference type="Pfam" id="PF26084"/>
    </source>
</evidence>
<feature type="domain" description="Topors PWI-like" evidence="7">
    <location>
        <begin position="236"/>
        <end position="309"/>
    </location>
</feature>
<feature type="compositionally biased region" description="Polar residues" evidence="6">
    <location>
        <begin position="562"/>
        <end position="579"/>
    </location>
</feature>
<dbReference type="PANTHER" id="PTHR46077:SF1">
    <property type="entry name" value="TOP1 BINDING ARGININE_SERINE RICH PROTEIN, E3 UBIQUITIN LIGASE"/>
    <property type="match status" value="1"/>
</dbReference>
<feature type="compositionally biased region" description="Low complexity" evidence="6">
    <location>
        <begin position="490"/>
        <end position="500"/>
    </location>
</feature>
<keyword evidence="4" id="KW-0805">Transcription regulation</keyword>
<evidence type="ECO:0000256" key="5">
    <source>
        <dbReference type="ARBA" id="ARBA00023163"/>
    </source>
</evidence>
<evidence type="ECO:0000256" key="1">
    <source>
        <dbReference type="ARBA" id="ARBA00000900"/>
    </source>
</evidence>
<feature type="region of interest" description="Disordered" evidence="6">
    <location>
        <begin position="1"/>
        <end position="52"/>
    </location>
</feature>
<evidence type="ECO:0000256" key="2">
    <source>
        <dbReference type="ARBA" id="ARBA00012483"/>
    </source>
</evidence>
<dbReference type="EC" id="2.3.2.27" evidence="2"/>
<keyword evidence="3" id="KW-0808">Transferase</keyword>
<dbReference type="GO" id="GO:0006513">
    <property type="term" value="P:protein monoubiquitination"/>
    <property type="evidence" value="ECO:0007669"/>
    <property type="project" value="TreeGrafter"/>
</dbReference>